<keyword evidence="1" id="KW-0175">Coiled coil</keyword>
<evidence type="ECO:0000256" key="2">
    <source>
        <dbReference type="SAM" id="MobiDB-lite"/>
    </source>
</evidence>
<keyword evidence="3" id="KW-0472">Membrane</keyword>
<dbReference type="Proteomes" id="UP000290900">
    <property type="component" value="Unassembled WGS sequence"/>
</dbReference>
<feature type="transmembrane region" description="Helical" evidence="3">
    <location>
        <begin position="397"/>
        <end position="416"/>
    </location>
</feature>
<feature type="transmembrane region" description="Helical" evidence="3">
    <location>
        <begin position="437"/>
        <end position="456"/>
    </location>
</feature>
<feature type="transmembrane region" description="Helical" evidence="3">
    <location>
        <begin position="247"/>
        <end position="269"/>
    </location>
</feature>
<feature type="transmembrane region" description="Helical" evidence="3">
    <location>
        <begin position="360"/>
        <end position="377"/>
    </location>
</feature>
<evidence type="ECO:0000313" key="5">
    <source>
        <dbReference type="Proteomes" id="UP000290900"/>
    </source>
</evidence>
<feature type="transmembrane region" description="Helical" evidence="3">
    <location>
        <begin position="322"/>
        <end position="340"/>
    </location>
</feature>
<evidence type="ECO:0000256" key="1">
    <source>
        <dbReference type="SAM" id="Coils"/>
    </source>
</evidence>
<reference evidence="4 5" key="1">
    <citation type="submission" date="2018-12" db="EMBL/GenBank/DDBJ databases">
        <authorList>
            <person name="Tiukova I."/>
            <person name="Dainat J."/>
        </authorList>
    </citation>
    <scope>NUCLEOTIDE SEQUENCE [LARGE SCALE GENOMIC DNA]</scope>
</reference>
<gene>
    <name evidence="4" type="ORF">BRENAR_LOCUS2877</name>
</gene>
<feature type="transmembrane region" description="Helical" evidence="3">
    <location>
        <begin position="163"/>
        <end position="183"/>
    </location>
</feature>
<sequence length="524" mass="58930">MTGTSSPSKTSPRPSTSKQSNVISPKVSNSSDVLSYRLVELDDEQGSSDDDFIRKYGDVNVKYIRKPPIKSWGLFNKPYPLNYFYNGTLFRTRESRGESGKTELFLDLAYVGIVSKLASTASGEADGRSLLIYVLLFCPVWQVWTDISLFMNYYFTEDLSQKLYIIWILALLVVYCNATNYLLESNSANALVIVPYILSRLSFSLSLMLYSIWIPHHRPQNLLYATSIIVTCCLWIPVIFVPVKVKIGLAFMNIFLEDLFWVISYHPIAKKLMKLKYSTALNIEHEVERIGAFYVIAIGEFSFNVVATTADRNYGLGVTEKVGRAIMLLIISYLMMWMYFNGDGSFKAVHAIRRGSNTAWMWMLAHMPLISSLILAADAASDISYQETYIEEGEKGLSFFFTGGIAVSMISLFFIAMLDKSLDDCGQSGKVHRVVKIWRLLPRVIGAIVILCLSFADNLRITSLFAIVMCILALIFIYEVMMSQDCGCPNAVIAEENAQQAEYAAREAEQVAIEAEEAALRANQ</sequence>
<dbReference type="InterPro" id="IPR010640">
    <property type="entry name" value="Low_temperature_requirement_A"/>
</dbReference>
<keyword evidence="3" id="KW-0812">Transmembrane</keyword>
<proteinExistence type="predicted"/>
<dbReference type="OrthoDB" id="191995at2759"/>
<evidence type="ECO:0000313" key="4">
    <source>
        <dbReference type="EMBL" id="VEU22145.1"/>
    </source>
</evidence>
<dbReference type="PANTHER" id="PTHR36840:SF1">
    <property type="entry name" value="BLL5714 PROTEIN"/>
    <property type="match status" value="1"/>
</dbReference>
<name>A0A448YMG8_BRENA</name>
<keyword evidence="3" id="KW-1133">Transmembrane helix</keyword>
<protein>
    <submittedName>
        <fullName evidence="4">DEKNAAC103148</fullName>
    </submittedName>
</protein>
<feature type="transmembrane region" description="Helical" evidence="3">
    <location>
        <begin position="462"/>
        <end position="481"/>
    </location>
</feature>
<feature type="transmembrane region" description="Helical" evidence="3">
    <location>
        <begin position="222"/>
        <end position="241"/>
    </location>
</feature>
<accession>A0A448YMG8</accession>
<feature type="region of interest" description="Disordered" evidence="2">
    <location>
        <begin position="1"/>
        <end position="29"/>
    </location>
</feature>
<dbReference type="InParanoid" id="A0A448YMG8"/>
<dbReference type="Pfam" id="PF06772">
    <property type="entry name" value="LtrA"/>
    <property type="match status" value="1"/>
</dbReference>
<dbReference type="AlphaFoldDB" id="A0A448YMG8"/>
<feature type="transmembrane region" description="Helical" evidence="3">
    <location>
        <begin position="290"/>
        <end position="310"/>
    </location>
</feature>
<keyword evidence="5" id="KW-1185">Reference proteome</keyword>
<dbReference type="PANTHER" id="PTHR36840">
    <property type="entry name" value="BLL5714 PROTEIN"/>
    <property type="match status" value="1"/>
</dbReference>
<organism evidence="4 5">
    <name type="scientific">Brettanomyces naardenensis</name>
    <name type="common">Yeast</name>
    <dbReference type="NCBI Taxonomy" id="13370"/>
    <lineage>
        <taxon>Eukaryota</taxon>
        <taxon>Fungi</taxon>
        <taxon>Dikarya</taxon>
        <taxon>Ascomycota</taxon>
        <taxon>Saccharomycotina</taxon>
        <taxon>Pichiomycetes</taxon>
        <taxon>Pichiales</taxon>
        <taxon>Pichiaceae</taxon>
        <taxon>Brettanomyces</taxon>
    </lineage>
</organism>
<dbReference type="STRING" id="13370.A0A448YMG8"/>
<feature type="coiled-coil region" evidence="1">
    <location>
        <begin position="491"/>
        <end position="518"/>
    </location>
</feature>
<dbReference type="EMBL" id="CAACVR010000018">
    <property type="protein sequence ID" value="VEU22145.1"/>
    <property type="molecule type" value="Genomic_DNA"/>
</dbReference>
<evidence type="ECO:0000256" key="3">
    <source>
        <dbReference type="SAM" id="Phobius"/>
    </source>
</evidence>
<feature type="transmembrane region" description="Helical" evidence="3">
    <location>
        <begin position="189"/>
        <end position="210"/>
    </location>
</feature>
<feature type="compositionally biased region" description="Low complexity" evidence="2">
    <location>
        <begin position="1"/>
        <end position="20"/>
    </location>
</feature>